<gene>
    <name evidence="3" type="primary">LOC116298798</name>
</gene>
<dbReference type="InParanoid" id="A0A6P8IC23"/>
<sequence length="340" mass="38697">MHSLKKSQDVYHAHSMMGNSESLRFPYENSYDTYVLGNDKPVVPHPPSKDKKKSLRRTQSNPEGDLAEHGERSQMNHLPALKDKKATLRRGKTTGEQATMAMTSIRPNEMSALAAKMHRIPERLAESTDNACRNPLDTKNTHKKLERSKTTPVSFLKPVLKTSPIVTRRRVQLSTMSPRGYSMDDQHNGSCRTHNTTIVRSRNLSENEGRIYGTADMESHGLFKELEKTYGSPPMTQMNRALLNGKRFGAGQIEDKCREQQQTTTSPSAKIRSNYELKEKRVESPGRFTRTGQLTAGLQFMDDNEEHAPLSYDSQEKNLEGSPELTYLRFTKERQEDNRI</sequence>
<feature type="region of interest" description="Disordered" evidence="1">
    <location>
        <begin position="306"/>
        <end position="340"/>
    </location>
</feature>
<protein>
    <submittedName>
        <fullName evidence="3">Uncharacterized protein LOC116298798</fullName>
    </submittedName>
</protein>
<evidence type="ECO:0000313" key="3">
    <source>
        <dbReference type="RefSeq" id="XP_031563212.1"/>
    </source>
</evidence>
<dbReference type="AlphaFoldDB" id="A0A6P8IC23"/>
<proteinExistence type="predicted"/>
<dbReference type="GeneID" id="116298798"/>
<evidence type="ECO:0000313" key="2">
    <source>
        <dbReference type="Proteomes" id="UP000515163"/>
    </source>
</evidence>
<dbReference type="OrthoDB" id="5966461at2759"/>
<name>A0A6P8IC23_ACTTE</name>
<dbReference type="RefSeq" id="XP_031563212.1">
    <property type="nucleotide sequence ID" value="XM_031707352.1"/>
</dbReference>
<organism evidence="2 3">
    <name type="scientific">Actinia tenebrosa</name>
    <name type="common">Australian red waratah sea anemone</name>
    <dbReference type="NCBI Taxonomy" id="6105"/>
    <lineage>
        <taxon>Eukaryota</taxon>
        <taxon>Metazoa</taxon>
        <taxon>Cnidaria</taxon>
        <taxon>Anthozoa</taxon>
        <taxon>Hexacorallia</taxon>
        <taxon>Actiniaria</taxon>
        <taxon>Actiniidae</taxon>
        <taxon>Actinia</taxon>
    </lineage>
</organism>
<dbReference type="Proteomes" id="UP000515163">
    <property type="component" value="Unplaced"/>
</dbReference>
<feature type="compositionally biased region" description="Basic and acidic residues" evidence="1">
    <location>
        <begin position="330"/>
        <end position="340"/>
    </location>
</feature>
<feature type="compositionally biased region" description="Basic and acidic residues" evidence="1">
    <location>
        <begin position="66"/>
        <end position="84"/>
    </location>
</feature>
<evidence type="ECO:0000256" key="1">
    <source>
        <dbReference type="SAM" id="MobiDB-lite"/>
    </source>
</evidence>
<reference evidence="3" key="1">
    <citation type="submission" date="2025-08" db="UniProtKB">
        <authorList>
            <consortium name="RefSeq"/>
        </authorList>
    </citation>
    <scope>IDENTIFICATION</scope>
    <source>
        <tissue evidence="3">Tentacle</tissue>
    </source>
</reference>
<dbReference type="KEGG" id="aten:116298798"/>
<keyword evidence="2" id="KW-1185">Reference proteome</keyword>
<feature type="region of interest" description="Disordered" evidence="1">
    <location>
        <begin position="37"/>
        <end position="84"/>
    </location>
</feature>
<accession>A0A6P8IC23</accession>